<feature type="domain" description="HAMP" evidence="1">
    <location>
        <begin position="72"/>
        <end position="124"/>
    </location>
</feature>
<proteinExistence type="predicted"/>
<organism evidence="2 3">
    <name type="scientific">Rhizobium leguminosarum bv. trifolii</name>
    <dbReference type="NCBI Taxonomy" id="386"/>
    <lineage>
        <taxon>Bacteria</taxon>
        <taxon>Pseudomonadati</taxon>
        <taxon>Pseudomonadota</taxon>
        <taxon>Alphaproteobacteria</taxon>
        <taxon>Hyphomicrobiales</taxon>
        <taxon>Rhizobiaceae</taxon>
        <taxon>Rhizobium/Agrobacterium group</taxon>
        <taxon>Rhizobium</taxon>
    </lineage>
</organism>
<dbReference type="GO" id="GO:0016020">
    <property type="term" value="C:membrane"/>
    <property type="evidence" value="ECO:0007669"/>
    <property type="project" value="InterPro"/>
</dbReference>
<sequence length="184" mass="20189">MVETMNGSGPNTTYQGRDIGDLDPADQKAKFCAEIAAFANAAMDGNLTRRMNADYTDPDLRRSAALLNELISSIDDNLSDFNDAMAAFAHGDLRVGMRDKHRGAFRPLQKNFNLAVATIRTVLGERGSERFTDKATKFRRMMAAVRVNAVVADIRASDEDSRSVPSPPHDLWLKLAEALRGSSV</sequence>
<name>A0A3E1B051_RHILT</name>
<evidence type="ECO:0000259" key="1">
    <source>
        <dbReference type="PROSITE" id="PS50885"/>
    </source>
</evidence>
<dbReference type="InterPro" id="IPR003660">
    <property type="entry name" value="HAMP_dom"/>
</dbReference>
<dbReference type="EMBL" id="NAOO01000044">
    <property type="protein sequence ID" value="RFB83307.1"/>
    <property type="molecule type" value="Genomic_DNA"/>
</dbReference>
<accession>A0A3E1B051</accession>
<protein>
    <submittedName>
        <fullName evidence="2">Chemotaxis protein</fullName>
    </submittedName>
</protein>
<dbReference type="Proteomes" id="UP000256748">
    <property type="component" value="Unassembled WGS sequence"/>
</dbReference>
<gene>
    <name evidence="2" type="ORF">B5K10_29450</name>
</gene>
<comment type="caution">
    <text evidence="2">The sequence shown here is derived from an EMBL/GenBank/DDBJ whole genome shotgun (WGS) entry which is preliminary data.</text>
</comment>
<dbReference type="PROSITE" id="PS50885">
    <property type="entry name" value="HAMP"/>
    <property type="match status" value="1"/>
</dbReference>
<reference evidence="2 3" key="1">
    <citation type="submission" date="2017-03" db="EMBL/GenBank/DDBJ databases">
        <title>Genome analysis of Rhizobial strains effectives or ineffectives for nitrogen fixation isolated from bean seeds.</title>
        <authorList>
            <person name="Peralta H."/>
            <person name="Aguilar-Vera A."/>
            <person name="Mora Y."/>
            <person name="Vargas-Lagunas C."/>
            <person name="Girard L."/>
            <person name="Mora J."/>
        </authorList>
    </citation>
    <scope>NUCLEOTIDE SEQUENCE [LARGE SCALE GENOMIC DNA]</scope>
    <source>
        <strain evidence="2 3">CCGM5</strain>
    </source>
</reference>
<dbReference type="AlphaFoldDB" id="A0A3E1B051"/>
<dbReference type="Gene3D" id="1.20.120.1530">
    <property type="match status" value="1"/>
</dbReference>
<dbReference type="GO" id="GO:0007165">
    <property type="term" value="P:signal transduction"/>
    <property type="evidence" value="ECO:0007669"/>
    <property type="project" value="InterPro"/>
</dbReference>
<evidence type="ECO:0000313" key="3">
    <source>
        <dbReference type="Proteomes" id="UP000256748"/>
    </source>
</evidence>
<evidence type="ECO:0000313" key="2">
    <source>
        <dbReference type="EMBL" id="RFB83307.1"/>
    </source>
</evidence>